<organism evidence="1 2">
    <name type="scientific">Botryotinia fuckeliana (strain T4)</name>
    <name type="common">Noble rot fungus</name>
    <name type="synonym">Botrytis cinerea</name>
    <dbReference type="NCBI Taxonomy" id="999810"/>
    <lineage>
        <taxon>Eukaryota</taxon>
        <taxon>Fungi</taxon>
        <taxon>Dikarya</taxon>
        <taxon>Ascomycota</taxon>
        <taxon>Pezizomycotina</taxon>
        <taxon>Leotiomycetes</taxon>
        <taxon>Helotiales</taxon>
        <taxon>Sclerotiniaceae</taxon>
        <taxon>Botrytis</taxon>
    </lineage>
</organism>
<accession>G2YMS2</accession>
<gene>
    <name evidence="1" type="ORF">BofuT4_P138440.1</name>
</gene>
<dbReference type="STRING" id="999810.G2YMS2"/>
<dbReference type="InParanoid" id="G2YMS2"/>
<proteinExistence type="predicted"/>
<dbReference type="AlphaFoldDB" id="G2YMS2"/>
<protein>
    <submittedName>
        <fullName evidence="1">Uncharacterized protein</fullName>
    </submittedName>
</protein>
<dbReference type="HOGENOM" id="CLU_2145484_0_0_1"/>
<sequence>MALYNPTVFNQYIARKTRGYNVETCTGDCATEEICQLKAAESQYNCATIKPGISFKKRSEGSERLERRIGDVVETLGGDCEGSVIRPILTKLAAQEGLLESALEMAKMKARK</sequence>
<name>G2YMS2_BOTF4</name>
<evidence type="ECO:0000313" key="1">
    <source>
        <dbReference type="EMBL" id="CCD52920.1"/>
    </source>
</evidence>
<reference evidence="2" key="1">
    <citation type="journal article" date="2011" name="PLoS Genet.">
        <title>Genomic analysis of the necrotrophic fungal pathogens Sclerotinia sclerotiorum and Botrytis cinerea.</title>
        <authorList>
            <person name="Amselem J."/>
            <person name="Cuomo C.A."/>
            <person name="van Kan J.A."/>
            <person name="Viaud M."/>
            <person name="Benito E.P."/>
            <person name="Couloux A."/>
            <person name="Coutinho P.M."/>
            <person name="de Vries R.P."/>
            <person name="Dyer P.S."/>
            <person name="Fillinger S."/>
            <person name="Fournier E."/>
            <person name="Gout L."/>
            <person name="Hahn M."/>
            <person name="Kohn L."/>
            <person name="Lapalu N."/>
            <person name="Plummer K.M."/>
            <person name="Pradier J.M."/>
            <person name="Quevillon E."/>
            <person name="Sharon A."/>
            <person name="Simon A."/>
            <person name="ten Have A."/>
            <person name="Tudzynski B."/>
            <person name="Tudzynski P."/>
            <person name="Wincker P."/>
            <person name="Andrew M."/>
            <person name="Anthouard V."/>
            <person name="Beever R.E."/>
            <person name="Beffa R."/>
            <person name="Benoit I."/>
            <person name="Bouzid O."/>
            <person name="Brault B."/>
            <person name="Chen Z."/>
            <person name="Choquer M."/>
            <person name="Collemare J."/>
            <person name="Cotton P."/>
            <person name="Danchin E.G."/>
            <person name="Da Silva C."/>
            <person name="Gautier A."/>
            <person name="Giraud C."/>
            <person name="Giraud T."/>
            <person name="Gonzalez C."/>
            <person name="Grossetete S."/>
            <person name="Guldener U."/>
            <person name="Henrissat B."/>
            <person name="Howlett B.J."/>
            <person name="Kodira C."/>
            <person name="Kretschmer M."/>
            <person name="Lappartient A."/>
            <person name="Leroch M."/>
            <person name="Levis C."/>
            <person name="Mauceli E."/>
            <person name="Neuveglise C."/>
            <person name="Oeser B."/>
            <person name="Pearson M."/>
            <person name="Poulain J."/>
            <person name="Poussereau N."/>
            <person name="Quesneville H."/>
            <person name="Rascle C."/>
            <person name="Schumacher J."/>
            <person name="Segurens B."/>
            <person name="Sexton A."/>
            <person name="Silva E."/>
            <person name="Sirven C."/>
            <person name="Soanes D.M."/>
            <person name="Talbot N.J."/>
            <person name="Templeton M."/>
            <person name="Yandava C."/>
            <person name="Yarden O."/>
            <person name="Zeng Q."/>
            <person name="Rollins J.A."/>
            <person name="Lebrun M.H."/>
            <person name="Dickman M."/>
        </authorList>
    </citation>
    <scope>NUCLEOTIDE SEQUENCE [LARGE SCALE GENOMIC DNA]</scope>
    <source>
        <strain evidence="2">T4</strain>
    </source>
</reference>
<dbReference type="EMBL" id="FQ790345">
    <property type="protein sequence ID" value="CCD52920.1"/>
    <property type="molecule type" value="Genomic_DNA"/>
</dbReference>
<evidence type="ECO:0000313" key="2">
    <source>
        <dbReference type="Proteomes" id="UP000008177"/>
    </source>
</evidence>
<dbReference type="Proteomes" id="UP000008177">
    <property type="component" value="Unplaced contigs"/>
</dbReference>